<dbReference type="EMBL" id="CM037628">
    <property type="protein sequence ID" value="KAH7997204.1"/>
    <property type="molecule type" value="Genomic_DNA"/>
</dbReference>
<proteinExistence type="predicted"/>
<evidence type="ECO:0000313" key="1">
    <source>
        <dbReference type="EMBL" id="KAH7997204.1"/>
    </source>
</evidence>
<gene>
    <name evidence="1" type="ORF">K3G42_014009</name>
</gene>
<sequence>MAQLLAGSTGESSQKDSVSQDPSASAQEGDPIQLNCSYSGTEYSLQWYKQYPGGRLHFLALLSTSTSKRDDSFVMSLDTKSRKSSLYLNSTRLDDSAVYFCAMAHSGVSGQDSVSQDVSASAKVGEPVQFNCSYSGTARSIQWYKQSPGGHIQLIHLLFRTSSERQGDFTVSLDTAKKTSSLYLKNTRLSDSAVYFCGMEHSGVSGQKNPVSQDPSILAKEGEPVLLNCSYGEAANSIHWYKQSSGGQIQFMAILFKTSSESHGYFVASLDTAKKTSSVYLNSTRLSDAAVYFCAMGHSDTQTHPA</sequence>
<protein>
    <submittedName>
        <fullName evidence="1">Uncharacterized protein</fullName>
    </submittedName>
</protein>
<evidence type="ECO:0000313" key="2">
    <source>
        <dbReference type="Proteomes" id="UP000827872"/>
    </source>
</evidence>
<accession>A0ACB8EXS3</accession>
<name>A0ACB8EXS3_9SAUR</name>
<dbReference type="Proteomes" id="UP000827872">
    <property type="component" value="Linkage Group LG15"/>
</dbReference>
<comment type="caution">
    <text evidence="1">The sequence shown here is derived from an EMBL/GenBank/DDBJ whole genome shotgun (WGS) entry which is preliminary data.</text>
</comment>
<keyword evidence="2" id="KW-1185">Reference proteome</keyword>
<reference evidence="1" key="1">
    <citation type="submission" date="2021-08" db="EMBL/GenBank/DDBJ databases">
        <title>The first chromosome-level gecko genome reveals the dynamic sex chromosomes of Neotropical dwarf geckos (Sphaerodactylidae: Sphaerodactylus).</title>
        <authorList>
            <person name="Pinto B.J."/>
            <person name="Keating S.E."/>
            <person name="Gamble T."/>
        </authorList>
    </citation>
    <scope>NUCLEOTIDE SEQUENCE</scope>
    <source>
        <strain evidence="1">TG3544</strain>
    </source>
</reference>
<organism evidence="1 2">
    <name type="scientific">Sphaerodactylus townsendi</name>
    <dbReference type="NCBI Taxonomy" id="933632"/>
    <lineage>
        <taxon>Eukaryota</taxon>
        <taxon>Metazoa</taxon>
        <taxon>Chordata</taxon>
        <taxon>Craniata</taxon>
        <taxon>Vertebrata</taxon>
        <taxon>Euteleostomi</taxon>
        <taxon>Lepidosauria</taxon>
        <taxon>Squamata</taxon>
        <taxon>Bifurcata</taxon>
        <taxon>Gekkota</taxon>
        <taxon>Sphaerodactylidae</taxon>
        <taxon>Sphaerodactylus</taxon>
    </lineage>
</organism>